<protein>
    <submittedName>
        <fullName evidence="2">Uncharacterized protein</fullName>
    </submittedName>
</protein>
<organism evidence="2 3">
    <name type="scientific">Kipferlia bialata</name>
    <dbReference type="NCBI Taxonomy" id="797122"/>
    <lineage>
        <taxon>Eukaryota</taxon>
        <taxon>Metamonada</taxon>
        <taxon>Carpediemonas-like organisms</taxon>
        <taxon>Kipferlia</taxon>
    </lineage>
</organism>
<dbReference type="Proteomes" id="UP000265618">
    <property type="component" value="Unassembled WGS sequence"/>
</dbReference>
<reference evidence="2 3" key="1">
    <citation type="journal article" date="2018" name="PLoS ONE">
        <title>The draft genome of Kipferlia bialata reveals reductive genome evolution in fornicate parasites.</title>
        <authorList>
            <person name="Tanifuji G."/>
            <person name="Takabayashi S."/>
            <person name="Kume K."/>
            <person name="Takagi M."/>
            <person name="Nakayama T."/>
            <person name="Kamikawa R."/>
            <person name="Inagaki Y."/>
            <person name="Hashimoto T."/>
        </authorList>
    </citation>
    <scope>NUCLEOTIDE SEQUENCE [LARGE SCALE GENOMIC DNA]</scope>
    <source>
        <strain evidence="2">NY0173</strain>
    </source>
</reference>
<keyword evidence="3" id="KW-1185">Reference proteome</keyword>
<feature type="region of interest" description="Disordered" evidence="1">
    <location>
        <begin position="1"/>
        <end position="20"/>
    </location>
</feature>
<gene>
    <name evidence="2" type="ORF">KIPB_015069</name>
</gene>
<dbReference type="AlphaFoldDB" id="A0A391NVV5"/>
<proteinExistence type="predicted"/>
<name>A0A391NVV5_9EUKA</name>
<feature type="non-terminal residue" evidence="2">
    <location>
        <position position="1"/>
    </location>
</feature>
<evidence type="ECO:0000313" key="3">
    <source>
        <dbReference type="Proteomes" id="UP000265618"/>
    </source>
</evidence>
<evidence type="ECO:0000313" key="2">
    <source>
        <dbReference type="EMBL" id="GCA64690.1"/>
    </source>
</evidence>
<comment type="caution">
    <text evidence="2">The sequence shown here is derived from an EMBL/GenBank/DDBJ whole genome shotgun (WGS) entry which is preliminary data.</text>
</comment>
<dbReference type="EMBL" id="BDIP01008179">
    <property type="protein sequence ID" value="GCA64690.1"/>
    <property type="molecule type" value="Genomic_DNA"/>
</dbReference>
<sequence>DVPVETQDMAIGPDRREGQTQTVELPPIAVYKSMAQCSDQRYHHIHDLSTRAWHSAQTRVWV</sequence>
<accession>A0A391NVV5</accession>
<evidence type="ECO:0000256" key="1">
    <source>
        <dbReference type="SAM" id="MobiDB-lite"/>
    </source>
</evidence>